<dbReference type="FunFam" id="3.30.230.80:FF:000002">
    <property type="entry name" value="Molecular chaperone HtpG"/>
    <property type="match status" value="1"/>
</dbReference>
<dbReference type="Proteomes" id="UP000318834">
    <property type="component" value="Unassembled WGS sequence"/>
</dbReference>
<dbReference type="AlphaFoldDB" id="A0A537IHJ9"/>
<proteinExistence type="inferred from homology"/>
<evidence type="ECO:0000256" key="14">
    <source>
        <dbReference type="PIRSR" id="PIRSR002583-1"/>
    </source>
</evidence>
<keyword evidence="5 14" id="KW-0067">ATP-binding</keyword>
<evidence type="ECO:0000313" key="16">
    <source>
        <dbReference type="EMBL" id="TMI70386.1"/>
    </source>
</evidence>
<dbReference type="SUPFAM" id="SSF54211">
    <property type="entry name" value="Ribosomal protein S5 domain 2-like"/>
    <property type="match status" value="1"/>
</dbReference>
<dbReference type="InterPro" id="IPR020568">
    <property type="entry name" value="Ribosomal_Su5_D2-typ_SF"/>
</dbReference>
<reference evidence="16 17" key="1">
    <citation type="journal article" date="2019" name="Nat. Microbiol.">
        <title>Mediterranean grassland soil C-N compound turnover is dependent on rainfall and depth, and is mediated by genomically divergent microorganisms.</title>
        <authorList>
            <person name="Diamond S."/>
            <person name="Andeer P.F."/>
            <person name="Li Z."/>
            <person name="Crits-Christoph A."/>
            <person name="Burstein D."/>
            <person name="Anantharaman K."/>
            <person name="Lane K.R."/>
            <person name="Thomas B.C."/>
            <person name="Pan C."/>
            <person name="Northen T.R."/>
            <person name="Banfield J.F."/>
        </authorList>
    </citation>
    <scope>NUCLEOTIDE SEQUENCE [LARGE SCALE GENOMIC DNA]</scope>
    <source>
        <strain evidence="16">NP_8</strain>
    </source>
</reference>
<dbReference type="InterPro" id="IPR003594">
    <property type="entry name" value="HATPase_dom"/>
</dbReference>
<dbReference type="PROSITE" id="PS00298">
    <property type="entry name" value="HSP90"/>
    <property type="match status" value="1"/>
</dbReference>
<evidence type="ECO:0000256" key="12">
    <source>
        <dbReference type="ARBA" id="ARBA00080411"/>
    </source>
</evidence>
<dbReference type="GO" id="GO:0005737">
    <property type="term" value="C:cytoplasm"/>
    <property type="evidence" value="ECO:0007669"/>
    <property type="project" value="UniProtKB-SubCell"/>
</dbReference>
<dbReference type="PIRSF" id="PIRSF002583">
    <property type="entry name" value="Hsp90"/>
    <property type="match status" value="1"/>
</dbReference>
<sequence length="449" mass="50757">MATAATKETLGFQAEVKQLLHLMIHSLYGNKEIFLRELVSNASDAADKLRFEALSDNALYGSDAELKIRVSFDRKARTIAVSDNGVGMSRDEVVQNIGTIAKSGTREFFQSLTGDQAKDARLIGQFGVGFYSSFIVAGRVTLVTRRAGLPADQAVRWESDGGGEFTIEAAEKEGRGTDVVLHLRDGEDELLSDLKLKSIIRKYSDHIAIPIVTKKVKWDKEASEERATDEDETINQASALWARPKSDITEEQYQEFYKHVAHDADAPLGYTHNRVEGRQEYVQLLYIPARAPFDLWDRRERRGLKLYVRRVFIMDDAEQLLPAYLRFVRGVVDSNDLPLNISREILQESRDIKAIRAGCTKRVLSLLEDLAENRKDKYAGFWREFGRVLKEGVGEDFANRERIAKLLRFSSTHTDGEEQTVSLADYTARMKPGQDKIYYATAESFLAAK</sequence>
<feature type="binding site" evidence="14">
    <location>
        <position position="177"/>
    </location>
    <ligand>
        <name>ATP</name>
        <dbReference type="ChEBI" id="CHEBI:30616"/>
    </ligand>
</feature>
<dbReference type="HAMAP" id="MF_00505">
    <property type="entry name" value="HSP90"/>
    <property type="match status" value="1"/>
</dbReference>
<feature type="non-terminal residue" evidence="16">
    <location>
        <position position="449"/>
    </location>
</feature>
<organism evidence="16 17">
    <name type="scientific">Candidatus Segetimicrobium genomatis</name>
    <dbReference type="NCBI Taxonomy" id="2569760"/>
    <lineage>
        <taxon>Bacteria</taxon>
        <taxon>Bacillati</taxon>
        <taxon>Candidatus Sysuimicrobiota</taxon>
        <taxon>Candidatus Sysuimicrobiia</taxon>
        <taxon>Candidatus Sysuimicrobiales</taxon>
        <taxon>Candidatus Segetimicrobiaceae</taxon>
        <taxon>Candidatus Segetimicrobium</taxon>
    </lineage>
</organism>
<keyword evidence="4 14" id="KW-0547">Nucleotide-binding</keyword>
<evidence type="ECO:0000256" key="4">
    <source>
        <dbReference type="ARBA" id="ARBA00022741"/>
    </source>
</evidence>
<dbReference type="InterPro" id="IPR001404">
    <property type="entry name" value="Hsp90_fam"/>
</dbReference>
<feature type="domain" description="Histidine kinase/HSP90-like ATPase" evidence="15">
    <location>
        <begin position="30"/>
        <end position="187"/>
    </location>
</feature>
<dbReference type="Gene3D" id="3.40.50.11260">
    <property type="match status" value="1"/>
</dbReference>
<evidence type="ECO:0000313" key="17">
    <source>
        <dbReference type="Proteomes" id="UP000318834"/>
    </source>
</evidence>
<dbReference type="GO" id="GO:0140662">
    <property type="term" value="F:ATP-dependent protein folding chaperone"/>
    <property type="evidence" value="ECO:0007669"/>
    <property type="project" value="InterPro"/>
</dbReference>
<evidence type="ECO:0000256" key="5">
    <source>
        <dbReference type="ARBA" id="ARBA00022840"/>
    </source>
</evidence>
<dbReference type="FunFam" id="3.30.565.10:FF:000009">
    <property type="entry name" value="Molecular chaperone HtpG"/>
    <property type="match status" value="1"/>
</dbReference>
<evidence type="ECO:0000256" key="2">
    <source>
        <dbReference type="ARBA" id="ARBA00008239"/>
    </source>
</evidence>
<keyword evidence="7" id="KW-0143">Chaperone</keyword>
<evidence type="ECO:0000256" key="10">
    <source>
        <dbReference type="ARBA" id="ARBA00070675"/>
    </source>
</evidence>
<dbReference type="Gene3D" id="3.30.230.80">
    <property type="match status" value="1"/>
</dbReference>
<feature type="binding site" evidence="14">
    <location>
        <position position="41"/>
    </location>
    <ligand>
        <name>ATP</name>
        <dbReference type="ChEBI" id="CHEBI:30616"/>
    </ligand>
</feature>
<dbReference type="EMBL" id="VBAP01000144">
    <property type="protein sequence ID" value="TMI70386.1"/>
    <property type="molecule type" value="Genomic_DNA"/>
</dbReference>
<dbReference type="Pfam" id="PF13589">
    <property type="entry name" value="HATPase_c_3"/>
    <property type="match status" value="1"/>
</dbReference>
<feature type="binding site" evidence="14">
    <location>
        <begin position="125"/>
        <end position="130"/>
    </location>
    <ligand>
        <name>ATP</name>
        <dbReference type="ChEBI" id="CHEBI:30616"/>
    </ligand>
</feature>
<dbReference type="Pfam" id="PF00183">
    <property type="entry name" value="HSP90"/>
    <property type="match status" value="1"/>
</dbReference>
<dbReference type="InterPro" id="IPR019805">
    <property type="entry name" value="Heat_shock_protein_90_CS"/>
</dbReference>
<dbReference type="InterPro" id="IPR020575">
    <property type="entry name" value="Hsp90_N"/>
</dbReference>
<comment type="similarity">
    <text evidence="2">Belongs to the heat shock protein 90 family.</text>
</comment>
<evidence type="ECO:0000256" key="11">
    <source>
        <dbReference type="ARBA" id="ARBA00079544"/>
    </source>
</evidence>
<feature type="binding site" evidence="14">
    <location>
        <position position="343"/>
    </location>
    <ligand>
        <name>ATP</name>
        <dbReference type="ChEBI" id="CHEBI:30616"/>
    </ligand>
</feature>
<dbReference type="InterPro" id="IPR036890">
    <property type="entry name" value="HATPase_C_sf"/>
</dbReference>
<evidence type="ECO:0000256" key="1">
    <source>
        <dbReference type="ARBA" id="ARBA00004496"/>
    </source>
</evidence>
<feature type="binding site" evidence="14">
    <location>
        <position position="102"/>
    </location>
    <ligand>
        <name>ATP</name>
        <dbReference type="ChEBI" id="CHEBI:30616"/>
    </ligand>
</feature>
<evidence type="ECO:0000259" key="15">
    <source>
        <dbReference type="SMART" id="SM00387"/>
    </source>
</evidence>
<comment type="function">
    <text evidence="8">Molecular chaperone. Has ATPase activity.</text>
</comment>
<evidence type="ECO:0000256" key="7">
    <source>
        <dbReference type="ARBA" id="ARBA00023186"/>
    </source>
</evidence>
<evidence type="ECO:0000256" key="3">
    <source>
        <dbReference type="ARBA" id="ARBA00022490"/>
    </source>
</evidence>
<comment type="subcellular location">
    <subcellularLocation>
        <location evidence="1">Cytoplasm</location>
    </subcellularLocation>
</comment>
<evidence type="ECO:0000256" key="9">
    <source>
        <dbReference type="ARBA" id="ARBA00067988"/>
    </source>
</evidence>
<accession>A0A537IHJ9</accession>
<name>A0A537IHJ9_9BACT</name>
<dbReference type="GO" id="GO:0016887">
    <property type="term" value="F:ATP hydrolysis activity"/>
    <property type="evidence" value="ECO:0007669"/>
    <property type="project" value="InterPro"/>
</dbReference>
<protein>
    <recommendedName>
        <fullName evidence="10">Chaperone protein HtpG</fullName>
    </recommendedName>
    <alternativeName>
        <fullName evidence="9">Chaperone protein htpG</fullName>
    </alternativeName>
    <alternativeName>
        <fullName evidence="11 12">Heat shock protein HtpG</fullName>
    </alternativeName>
    <alternativeName>
        <fullName evidence="13">High temperature protein G</fullName>
    </alternativeName>
</protein>
<dbReference type="PANTHER" id="PTHR11528">
    <property type="entry name" value="HEAT SHOCK PROTEIN 90 FAMILY MEMBER"/>
    <property type="match status" value="1"/>
</dbReference>
<feature type="binding site" evidence="14">
    <location>
        <position position="83"/>
    </location>
    <ligand>
        <name>ATP</name>
        <dbReference type="ChEBI" id="CHEBI:30616"/>
    </ligand>
</feature>
<dbReference type="NCBIfam" id="NF003555">
    <property type="entry name" value="PRK05218.1"/>
    <property type="match status" value="1"/>
</dbReference>
<feature type="binding site" evidence="14">
    <location>
        <position position="96"/>
    </location>
    <ligand>
        <name>ATP</name>
        <dbReference type="ChEBI" id="CHEBI:30616"/>
    </ligand>
</feature>
<feature type="binding site" evidence="14">
    <location>
        <position position="37"/>
    </location>
    <ligand>
        <name>ATP</name>
        <dbReference type="ChEBI" id="CHEBI:30616"/>
    </ligand>
</feature>
<dbReference type="CDD" id="cd16927">
    <property type="entry name" value="HATPase_Hsp90-like"/>
    <property type="match status" value="1"/>
</dbReference>
<evidence type="ECO:0000256" key="8">
    <source>
        <dbReference type="ARBA" id="ARBA00058590"/>
    </source>
</evidence>
<gene>
    <name evidence="16" type="primary">htpG</name>
    <name evidence="16" type="ORF">E6H05_13630</name>
</gene>
<feature type="binding site" evidence="14">
    <location>
        <position position="88"/>
    </location>
    <ligand>
        <name>ATP</name>
        <dbReference type="ChEBI" id="CHEBI:30616"/>
    </ligand>
</feature>
<dbReference type="PRINTS" id="PR00775">
    <property type="entry name" value="HEATSHOCK90"/>
</dbReference>
<comment type="caution">
    <text evidence="16">The sequence shown here is derived from an EMBL/GenBank/DDBJ whole genome shotgun (WGS) entry which is preliminary data.</text>
</comment>
<dbReference type="SMART" id="SM00387">
    <property type="entry name" value="HATPase_c"/>
    <property type="match status" value="1"/>
</dbReference>
<dbReference type="SUPFAM" id="SSF55874">
    <property type="entry name" value="ATPase domain of HSP90 chaperone/DNA topoisomerase II/histidine kinase"/>
    <property type="match status" value="1"/>
</dbReference>
<evidence type="ECO:0000256" key="6">
    <source>
        <dbReference type="ARBA" id="ARBA00023016"/>
    </source>
</evidence>
<evidence type="ECO:0000256" key="13">
    <source>
        <dbReference type="ARBA" id="ARBA00080540"/>
    </source>
</evidence>
<dbReference type="GO" id="GO:0051082">
    <property type="term" value="F:unfolded protein binding"/>
    <property type="evidence" value="ECO:0007669"/>
    <property type="project" value="InterPro"/>
</dbReference>
<keyword evidence="6" id="KW-0346">Stress response</keyword>
<feature type="binding site" evidence="14">
    <location>
        <begin position="103"/>
        <end position="104"/>
    </location>
    <ligand>
        <name>ATP</name>
        <dbReference type="ChEBI" id="CHEBI:30616"/>
    </ligand>
</feature>
<keyword evidence="3" id="KW-0963">Cytoplasm</keyword>
<dbReference type="GO" id="GO:0005524">
    <property type="term" value="F:ATP binding"/>
    <property type="evidence" value="ECO:0007669"/>
    <property type="project" value="UniProtKB-KW"/>
</dbReference>
<dbReference type="Gene3D" id="3.30.565.10">
    <property type="entry name" value="Histidine kinase-like ATPase, C-terminal domain"/>
    <property type="match status" value="1"/>
</dbReference>